<evidence type="ECO:0000313" key="2">
    <source>
        <dbReference type="Proteomes" id="UP000789759"/>
    </source>
</evidence>
<sequence length="102" mass="11700">MKDITGTSTAHIQPNCVKKDQRFGTLSGALKENQKYKKKESRKQIAPYVLELLKTMFIADQEDYSQQNSVKEIFDELIQMAKESMLSPEEISSKQTIQSWIG</sequence>
<dbReference type="Proteomes" id="UP000789759">
    <property type="component" value="Unassembled WGS sequence"/>
</dbReference>
<evidence type="ECO:0000313" key="1">
    <source>
        <dbReference type="EMBL" id="CAG8635832.1"/>
    </source>
</evidence>
<gene>
    <name evidence="1" type="ORF">CPELLU_LOCUS8614</name>
</gene>
<dbReference type="OrthoDB" id="2441667at2759"/>
<proteinExistence type="predicted"/>
<dbReference type="AlphaFoldDB" id="A0A9N9DHP8"/>
<comment type="caution">
    <text evidence="1">The sequence shown here is derived from an EMBL/GenBank/DDBJ whole genome shotgun (WGS) entry which is preliminary data.</text>
</comment>
<name>A0A9N9DHP8_9GLOM</name>
<protein>
    <submittedName>
        <fullName evidence="1">1644_t:CDS:1</fullName>
    </submittedName>
</protein>
<organism evidence="1 2">
    <name type="scientific">Cetraspora pellucida</name>
    <dbReference type="NCBI Taxonomy" id="1433469"/>
    <lineage>
        <taxon>Eukaryota</taxon>
        <taxon>Fungi</taxon>
        <taxon>Fungi incertae sedis</taxon>
        <taxon>Mucoromycota</taxon>
        <taxon>Glomeromycotina</taxon>
        <taxon>Glomeromycetes</taxon>
        <taxon>Diversisporales</taxon>
        <taxon>Gigasporaceae</taxon>
        <taxon>Cetraspora</taxon>
    </lineage>
</organism>
<reference evidence="1" key="1">
    <citation type="submission" date="2021-06" db="EMBL/GenBank/DDBJ databases">
        <authorList>
            <person name="Kallberg Y."/>
            <person name="Tangrot J."/>
            <person name="Rosling A."/>
        </authorList>
    </citation>
    <scope>NUCLEOTIDE SEQUENCE</scope>
    <source>
        <strain evidence="1">FL966</strain>
    </source>
</reference>
<dbReference type="EMBL" id="CAJVQA010006188">
    <property type="protein sequence ID" value="CAG8635832.1"/>
    <property type="molecule type" value="Genomic_DNA"/>
</dbReference>
<keyword evidence="2" id="KW-1185">Reference proteome</keyword>
<accession>A0A9N9DHP8</accession>